<sequence length="78" mass="8900">MSTMVLLHVPTSSPMGFNDEDSKTNFSHNRVKLEKRVSSFVDDPKLSYEVALKKMYSLLEKVESSVYALLRTRDMAIS</sequence>
<evidence type="ECO:0000313" key="2">
    <source>
        <dbReference type="Proteomes" id="UP001419268"/>
    </source>
</evidence>
<protein>
    <submittedName>
        <fullName evidence="1">Uncharacterized protein</fullName>
    </submittedName>
</protein>
<keyword evidence="2" id="KW-1185">Reference proteome</keyword>
<comment type="caution">
    <text evidence="1">The sequence shown here is derived from an EMBL/GenBank/DDBJ whole genome shotgun (WGS) entry which is preliminary data.</text>
</comment>
<organism evidence="1 2">
    <name type="scientific">Stephania cephalantha</name>
    <dbReference type="NCBI Taxonomy" id="152367"/>
    <lineage>
        <taxon>Eukaryota</taxon>
        <taxon>Viridiplantae</taxon>
        <taxon>Streptophyta</taxon>
        <taxon>Embryophyta</taxon>
        <taxon>Tracheophyta</taxon>
        <taxon>Spermatophyta</taxon>
        <taxon>Magnoliopsida</taxon>
        <taxon>Ranunculales</taxon>
        <taxon>Menispermaceae</taxon>
        <taxon>Menispermoideae</taxon>
        <taxon>Cissampelideae</taxon>
        <taxon>Stephania</taxon>
    </lineage>
</organism>
<dbReference type="Proteomes" id="UP001419268">
    <property type="component" value="Unassembled WGS sequence"/>
</dbReference>
<name>A0AAP0JFF1_9MAGN</name>
<reference evidence="1 2" key="1">
    <citation type="submission" date="2024-01" db="EMBL/GenBank/DDBJ databases">
        <title>Genome assemblies of Stephania.</title>
        <authorList>
            <person name="Yang L."/>
        </authorList>
    </citation>
    <scope>NUCLEOTIDE SEQUENCE [LARGE SCALE GENOMIC DNA]</scope>
    <source>
        <strain evidence="1">JXDWG</strain>
        <tissue evidence="1">Leaf</tissue>
    </source>
</reference>
<dbReference type="AlphaFoldDB" id="A0AAP0JFF1"/>
<accession>A0AAP0JFF1</accession>
<gene>
    <name evidence="1" type="ORF">Scep_012591</name>
</gene>
<evidence type="ECO:0000313" key="1">
    <source>
        <dbReference type="EMBL" id="KAK9133063.1"/>
    </source>
</evidence>
<dbReference type="EMBL" id="JBBNAG010000005">
    <property type="protein sequence ID" value="KAK9133063.1"/>
    <property type="molecule type" value="Genomic_DNA"/>
</dbReference>
<proteinExistence type="predicted"/>